<dbReference type="EMBL" id="AP022870">
    <property type="protein sequence ID" value="BCB76480.1"/>
    <property type="molecule type" value="Genomic_DNA"/>
</dbReference>
<sequence>MLVTSAAACSGDDESGDSTSLTLLTPAAASSAGGQVLRSVIEGFTTETGIQVQVDTAGEDLPTVFETSVAAGKQADIVHINPVDKPLTWIDNSVVVPVESYVDEWGLRDRLTAGAIDEWTRADGKMQGFPFEGYQWPIWYNKTLLAKAGITDPPATVDQLLDAATKLRAAGIQPMAVGGNDWTGQKLFFQIIQSYLSADAAKEAFAKGGWCGNPSLMKGIELFTSLRDAKVFGDNAEGFTAQSMVADFFGKKAAMMPAGTWEFAQVPKEMVGDIALGGMPLPSGATFAKPTAYEGTSNGFWVSQNGAKKLDAVRKFVEYMYRPETVATFVKDASMIMALKADASTLPDDQPLLKAAQGELPTAVDYAVLPDRYVPGSLSQSVIRDAAVAFTAGKSATDICGTFDKTYKG</sequence>
<dbReference type="InterPro" id="IPR050490">
    <property type="entry name" value="Bact_solute-bd_prot1"/>
</dbReference>
<organism evidence="1 2">
    <name type="scientific">Phytohabitans flavus</name>
    <dbReference type="NCBI Taxonomy" id="1076124"/>
    <lineage>
        <taxon>Bacteria</taxon>
        <taxon>Bacillati</taxon>
        <taxon>Actinomycetota</taxon>
        <taxon>Actinomycetes</taxon>
        <taxon>Micromonosporales</taxon>
        <taxon>Micromonosporaceae</taxon>
    </lineage>
</organism>
<accession>A0A6F8XRN7</accession>
<name>A0A6F8XRN7_9ACTN</name>
<keyword evidence="2" id="KW-1185">Reference proteome</keyword>
<evidence type="ECO:0000313" key="2">
    <source>
        <dbReference type="Proteomes" id="UP000502508"/>
    </source>
</evidence>
<reference evidence="1 2" key="1">
    <citation type="submission" date="2020-03" db="EMBL/GenBank/DDBJ databases">
        <title>Whole genome shotgun sequence of Phytohabitans flavus NBRC 107702.</title>
        <authorList>
            <person name="Komaki H."/>
            <person name="Tamura T."/>
        </authorList>
    </citation>
    <scope>NUCLEOTIDE SEQUENCE [LARGE SCALE GENOMIC DNA]</scope>
    <source>
        <strain evidence="1 2">NBRC 107702</strain>
    </source>
</reference>
<dbReference type="Proteomes" id="UP000502508">
    <property type="component" value="Chromosome"/>
</dbReference>
<dbReference type="AlphaFoldDB" id="A0A6F8XRN7"/>
<gene>
    <name evidence="1" type="ORF">Pflav_028900</name>
</gene>
<dbReference type="PANTHER" id="PTHR43649">
    <property type="entry name" value="ARABINOSE-BINDING PROTEIN-RELATED"/>
    <property type="match status" value="1"/>
</dbReference>
<dbReference type="InterPro" id="IPR006059">
    <property type="entry name" value="SBP"/>
</dbReference>
<dbReference type="KEGG" id="pfla:Pflav_028900"/>
<protein>
    <submittedName>
        <fullName evidence="1">ABC transporter substrate-binding protein</fullName>
    </submittedName>
</protein>
<dbReference type="Pfam" id="PF01547">
    <property type="entry name" value="SBP_bac_1"/>
    <property type="match status" value="1"/>
</dbReference>
<dbReference type="Gene3D" id="3.40.190.10">
    <property type="entry name" value="Periplasmic binding protein-like II"/>
    <property type="match status" value="2"/>
</dbReference>
<dbReference type="SUPFAM" id="SSF53850">
    <property type="entry name" value="Periplasmic binding protein-like II"/>
    <property type="match status" value="1"/>
</dbReference>
<reference evidence="1 2" key="2">
    <citation type="submission" date="2020-03" db="EMBL/GenBank/DDBJ databases">
        <authorList>
            <person name="Ichikawa N."/>
            <person name="Kimura A."/>
            <person name="Kitahashi Y."/>
            <person name="Uohara A."/>
        </authorList>
    </citation>
    <scope>NUCLEOTIDE SEQUENCE [LARGE SCALE GENOMIC DNA]</scope>
    <source>
        <strain evidence="1 2">NBRC 107702</strain>
    </source>
</reference>
<dbReference type="PANTHER" id="PTHR43649:SF30">
    <property type="entry name" value="ABC TRANSPORTER SUBSTRATE-BINDING PROTEIN"/>
    <property type="match status" value="1"/>
</dbReference>
<proteinExistence type="predicted"/>
<evidence type="ECO:0000313" key="1">
    <source>
        <dbReference type="EMBL" id="BCB76480.1"/>
    </source>
</evidence>